<feature type="domain" description="Flagellin N-terminal" evidence="5">
    <location>
        <begin position="3"/>
        <end position="141"/>
    </location>
</feature>
<evidence type="ECO:0000313" key="7">
    <source>
        <dbReference type="Proteomes" id="UP000463939"/>
    </source>
</evidence>
<protein>
    <recommendedName>
        <fullName evidence="5">Flagellin N-terminal domain-containing protein</fullName>
    </recommendedName>
</protein>
<dbReference type="EMBL" id="AP021881">
    <property type="protein sequence ID" value="BBP01236.1"/>
    <property type="molecule type" value="Genomic_DNA"/>
</dbReference>
<sequence>MRISTSILYELSGTQISNLQSAVNATQQQIATGKSFLKPSDNAIAAAQALTVTQSQAVNAQFAVNRQYAKDSLTSVDGALSSVTDMLQSLKTTVLSAGDPNMSDANRAAMATNIRAQLTNLVGMANATDGSGHYLFSGYHTTTAPFVEQPPGTVTYVGDQGQRQLQVDNSTQIGVSESGQAIFQTNAQDIFKTLNNFANLLDNPSAVTTITPPNTVSDLTVGIQTANTNIAATLDNVLTARASTGSKINELSSLDTSGSDRDVQYSQTLSNLQDLDYAKAVTSLTQQQTTLQAAQQSFVKIASLSLFNYIN</sequence>
<dbReference type="Pfam" id="PF00669">
    <property type="entry name" value="Flagellin_N"/>
    <property type="match status" value="1"/>
</dbReference>
<dbReference type="SUPFAM" id="SSF64518">
    <property type="entry name" value="Phase 1 flagellin"/>
    <property type="match status" value="1"/>
</dbReference>
<accession>A0A809RI03</accession>
<dbReference type="PANTHER" id="PTHR42792">
    <property type="entry name" value="FLAGELLIN"/>
    <property type="match status" value="1"/>
</dbReference>
<dbReference type="Proteomes" id="UP000463939">
    <property type="component" value="Chromosome"/>
</dbReference>
<organism evidence="6 7">
    <name type="scientific">Sulfuriferula nivalis</name>
    <dbReference type="NCBI Taxonomy" id="2675298"/>
    <lineage>
        <taxon>Bacteria</taxon>
        <taxon>Pseudomonadati</taxon>
        <taxon>Pseudomonadota</taxon>
        <taxon>Betaproteobacteria</taxon>
        <taxon>Nitrosomonadales</taxon>
        <taxon>Sulfuricellaceae</taxon>
        <taxon>Sulfuriferula</taxon>
    </lineage>
</organism>
<evidence type="ECO:0000256" key="2">
    <source>
        <dbReference type="ARBA" id="ARBA00004613"/>
    </source>
</evidence>
<keyword evidence="4" id="KW-0975">Bacterial flagellum</keyword>
<dbReference type="AlphaFoldDB" id="A0A809RI03"/>
<proteinExistence type="inferred from homology"/>
<dbReference type="Gene3D" id="1.20.1330.10">
    <property type="entry name" value="f41 fragment of flagellin, N-terminal domain"/>
    <property type="match status" value="1"/>
</dbReference>
<keyword evidence="7" id="KW-1185">Reference proteome</keyword>
<dbReference type="GO" id="GO:0005198">
    <property type="term" value="F:structural molecule activity"/>
    <property type="evidence" value="ECO:0007669"/>
    <property type="project" value="InterPro"/>
</dbReference>
<evidence type="ECO:0000313" key="6">
    <source>
        <dbReference type="EMBL" id="BBP01236.1"/>
    </source>
</evidence>
<dbReference type="InterPro" id="IPR013384">
    <property type="entry name" value="Flagell_FlgL"/>
</dbReference>
<evidence type="ECO:0000256" key="1">
    <source>
        <dbReference type="ARBA" id="ARBA00004365"/>
    </source>
</evidence>
<dbReference type="GO" id="GO:0009424">
    <property type="term" value="C:bacterial-type flagellum hook"/>
    <property type="evidence" value="ECO:0007669"/>
    <property type="project" value="InterPro"/>
</dbReference>
<dbReference type="RefSeq" id="WP_162085038.1">
    <property type="nucleotide sequence ID" value="NZ_AP021881.1"/>
</dbReference>
<gene>
    <name evidence="6" type="ORF">SFSGTM_19440</name>
</gene>
<dbReference type="InterPro" id="IPR001492">
    <property type="entry name" value="Flagellin"/>
</dbReference>
<comment type="subcellular location">
    <subcellularLocation>
        <location evidence="1">Bacterial flagellum</location>
    </subcellularLocation>
    <subcellularLocation>
        <location evidence="2">Secreted</location>
    </subcellularLocation>
</comment>
<comment type="similarity">
    <text evidence="3">Belongs to the bacterial flagellin family.</text>
</comment>
<dbReference type="KEGG" id="sniv:SFSGTM_19440"/>
<evidence type="ECO:0000256" key="4">
    <source>
        <dbReference type="ARBA" id="ARBA00023143"/>
    </source>
</evidence>
<dbReference type="PANTHER" id="PTHR42792:SF1">
    <property type="entry name" value="FLAGELLAR HOOK-ASSOCIATED PROTEIN 3"/>
    <property type="match status" value="1"/>
</dbReference>
<dbReference type="InterPro" id="IPR001029">
    <property type="entry name" value="Flagellin_N"/>
</dbReference>
<evidence type="ECO:0000259" key="5">
    <source>
        <dbReference type="Pfam" id="PF00669"/>
    </source>
</evidence>
<reference evidence="7" key="1">
    <citation type="submission" date="2019-11" db="EMBL/GenBank/DDBJ databases">
        <title>Isolation and characterization of a novel species in the genus Sulfuriferula.</title>
        <authorList>
            <person name="Mochizuki J."/>
            <person name="Kojima H."/>
            <person name="Fukui M."/>
        </authorList>
    </citation>
    <scope>NUCLEOTIDE SEQUENCE [LARGE SCALE GENOMIC DNA]</scope>
    <source>
        <strain evidence="7">SGTM</strain>
    </source>
</reference>
<name>A0A809RI03_9PROT</name>
<dbReference type="GO" id="GO:0071973">
    <property type="term" value="P:bacterial-type flagellum-dependent cell motility"/>
    <property type="evidence" value="ECO:0007669"/>
    <property type="project" value="InterPro"/>
</dbReference>
<dbReference type="GO" id="GO:0005576">
    <property type="term" value="C:extracellular region"/>
    <property type="evidence" value="ECO:0007669"/>
    <property type="project" value="UniProtKB-SubCell"/>
</dbReference>
<evidence type="ECO:0000256" key="3">
    <source>
        <dbReference type="ARBA" id="ARBA00005709"/>
    </source>
</evidence>
<dbReference type="NCBIfam" id="TIGR02550">
    <property type="entry name" value="flagell_flgL"/>
    <property type="match status" value="1"/>
</dbReference>